<feature type="compositionally biased region" description="Polar residues" evidence="1">
    <location>
        <begin position="37"/>
        <end position="46"/>
    </location>
</feature>
<reference evidence="2" key="1">
    <citation type="submission" date="2018-11" db="EMBL/GenBank/DDBJ databases">
        <authorList>
            <person name="Grassa J C."/>
        </authorList>
    </citation>
    <scope>NUCLEOTIDE SEQUENCE [LARGE SCALE GENOMIC DNA]</scope>
</reference>
<accession>A0A803NIM2</accession>
<dbReference type="Proteomes" id="UP000596661">
    <property type="component" value="Chromosome 1"/>
</dbReference>
<dbReference type="EMBL" id="UZAU01000050">
    <property type="status" value="NOT_ANNOTATED_CDS"/>
    <property type="molecule type" value="Genomic_DNA"/>
</dbReference>
<dbReference type="Gramene" id="evm.model.01.1821">
    <property type="protein sequence ID" value="cds.evm.model.01.1821"/>
    <property type="gene ID" value="evm.TU.01.1821"/>
</dbReference>
<keyword evidence="3" id="KW-1185">Reference proteome</keyword>
<feature type="compositionally biased region" description="Acidic residues" evidence="1">
    <location>
        <begin position="59"/>
        <end position="75"/>
    </location>
</feature>
<reference evidence="2" key="2">
    <citation type="submission" date="2021-03" db="UniProtKB">
        <authorList>
            <consortium name="EnsemblPlants"/>
        </authorList>
    </citation>
    <scope>IDENTIFICATION</scope>
</reference>
<dbReference type="AlphaFoldDB" id="A0A803NIM2"/>
<evidence type="ECO:0000256" key="1">
    <source>
        <dbReference type="SAM" id="MobiDB-lite"/>
    </source>
</evidence>
<feature type="compositionally biased region" description="Basic and acidic residues" evidence="1">
    <location>
        <begin position="47"/>
        <end position="58"/>
    </location>
</feature>
<evidence type="ECO:0000313" key="3">
    <source>
        <dbReference type="Proteomes" id="UP000596661"/>
    </source>
</evidence>
<protein>
    <submittedName>
        <fullName evidence="2">Uncharacterized protein</fullName>
    </submittedName>
</protein>
<evidence type="ECO:0000313" key="2">
    <source>
        <dbReference type="EnsemblPlants" id="cds.evm.model.01.1821"/>
    </source>
</evidence>
<dbReference type="EnsemblPlants" id="evm.model.01.1821">
    <property type="protein sequence ID" value="cds.evm.model.01.1821"/>
    <property type="gene ID" value="evm.TU.01.1821"/>
</dbReference>
<proteinExistence type="predicted"/>
<feature type="region of interest" description="Disordered" evidence="1">
    <location>
        <begin position="37"/>
        <end position="84"/>
    </location>
</feature>
<organism evidence="2 3">
    <name type="scientific">Cannabis sativa</name>
    <name type="common">Hemp</name>
    <name type="synonym">Marijuana</name>
    <dbReference type="NCBI Taxonomy" id="3483"/>
    <lineage>
        <taxon>Eukaryota</taxon>
        <taxon>Viridiplantae</taxon>
        <taxon>Streptophyta</taxon>
        <taxon>Embryophyta</taxon>
        <taxon>Tracheophyta</taxon>
        <taxon>Spermatophyta</taxon>
        <taxon>Magnoliopsida</taxon>
        <taxon>eudicotyledons</taxon>
        <taxon>Gunneridae</taxon>
        <taxon>Pentapetalae</taxon>
        <taxon>rosids</taxon>
        <taxon>fabids</taxon>
        <taxon>Rosales</taxon>
        <taxon>Cannabaceae</taxon>
        <taxon>Cannabis</taxon>
    </lineage>
</organism>
<sequence length="323" mass="36535">MVFIRKMVPKRTLQGGLENIMEEVNPLSPEHAQLSNARGWNTSNVNNREDDLSNQHDDIDNERDDENDKEEEDDGEYIKDGYYKDGYHYEQDPEVFGDLDDGNSDNDLSVERVRGNTRQNPANVGTFAPVQDKGKAKDIGIWGQYSNDSWSMLDLRRRLDAKYEKAKGEKARPREDEDPEVPLLENFKMPQIELYDGHTNPKTHLAKYNKRMQGTVNPLQRVGHPQAPRSQLPALLAPPALATVAILAPGLRNPYPLGLTFPLVDGHVATIFGGPHHEESTKNSQKRYLRELGREGDMCSIVQSPAQHPQIMNLPITFTEEDA</sequence>
<name>A0A803NIM2_CANSA</name>